<gene>
    <name evidence="1" type="ORF">FA95DRAFT_1576820</name>
</gene>
<comment type="caution">
    <text evidence="1">The sequence shown here is derived from an EMBL/GenBank/DDBJ whole genome shotgun (WGS) entry which is preliminary data.</text>
</comment>
<sequence>MTVTRGTQQGSQLGEHKLRTSDAPCEQVWSGDADAGGADGVAPATAVARQSRTVCPQFAKKPNLAMSPKNYYGFAVDEVKLYADGVANQSISRLPDAAELQTKDDKDHHAGHVYMSVFNARNRMLRIARARAIKHLKMEVIEFKLARGSGSHGTVWVLPQKYEPGSITTEDEGRLEIFKQVVGIPHDERPSWFTPYTPLAAEKLAPKSVINHIWGLMKAASNEANEATAE</sequence>
<dbReference type="EMBL" id="MU276176">
    <property type="protein sequence ID" value="KAI0040676.1"/>
    <property type="molecule type" value="Genomic_DNA"/>
</dbReference>
<organism evidence="1 2">
    <name type="scientific">Auriscalpium vulgare</name>
    <dbReference type="NCBI Taxonomy" id="40419"/>
    <lineage>
        <taxon>Eukaryota</taxon>
        <taxon>Fungi</taxon>
        <taxon>Dikarya</taxon>
        <taxon>Basidiomycota</taxon>
        <taxon>Agaricomycotina</taxon>
        <taxon>Agaricomycetes</taxon>
        <taxon>Russulales</taxon>
        <taxon>Auriscalpiaceae</taxon>
        <taxon>Auriscalpium</taxon>
    </lineage>
</organism>
<reference evidence="1" key="1">
    <citation type="submission" date="2021-02" db="EMBL/GenBank/DDBJ databases">
        <authorList>
            <consortium name="DOE Joint Genome Institute"/>
            <person name="Ahrendt S."/>
            <person name="Looney B.P."/>
            <person name="Miyauchi S."/>
            <person name="Morin E."/>
            <person name="Drula E."/>
            <person name="Courty P.E."/>
            <person name="Chicoki N."/>
            <person name="Fauchery L."/>
            <person name="Kohler A."/>
            <person name="Kuo A."/>
            <person name="Labutti K."/>
            <person name="Pangilinan J."/>
            <person name="Lipzen A."/>
            <person name="Riley R."/>
            <person name="Andreopoulos W."/>
            <person name="He G."/>
            <person name="Johnson J."/>
            <person name="Barry K.W."/>
            <person name="Grigoriev I.V."/>
            <person name="Nagy L."/>
            <person name="Hibbett D."/>
            <person name="Henrissat B."/>
            <person name="Matheny P.B."/>
            <person name="Labbe J."/>
            <person name="Martin F."/>
        </authorList>
    </citation>
    <scope>NUCLEOTIDE SEQUENCE</scope>
    <source>
        <strain evidence="1">FP105234-sp</strain>
    </source>
</reference>
<accession>A0ACB8R975</accession>
<dbReference type="Proteomes" id="UP000814033">
    <property type="component" value="Unassembled WGS sequence"/>
</dbReference>
<reference evidence="1" key="2">
    <citation type="journal article" date="2022" name="New Phytol.">
        <title>Evolutionary transition to the ectomycorrhizal habit in the genomes of a hyperdiverse lineage of mushroom-forming fungi.</title>
        <authorList>
            <person name="Looney B."/>
            <person name="Miyauchi S."/>
            <person name="Morin E."/>
            <person name="Drula E."/>
            <person name="Courty P.E."/>
            <person name="Kohler A."/>
            <person name="Kuo A."/>
            <person name="LaButti K."/>
            <person name="Pangilinan J."/>
            <person name="Lipzen A."/>
            <person name="Riley R."/>
            <person name="Andreopoulos W."/>
            <person name="He G."/>
            <person name="Johnson J."/>
            <person name="Nolan M."/>
            <person name="Tritt A."/>
            <person name="Barry K.W."/>
            <person name="Grigoriev I.V."/>
            <person name="Nagy L.G."/>
            <person name="Hibbett D."/>
            <person name="Henrissat B."/>
            <person name="Matheny P.B."/>
            <person name="Labbe J."/>
            <person name="Martin F.M."/>
        </authorList>
    </citation>
    <scope>NUCLEOTIDE SEQUENCE</scope>
    <source>
        <strain evidence="1">FP105234-sp</strain>
    </source>
</reference>
<evidence type="ECO:0000313" key="1">
    <source>
        <dbReference type="EMBL" id="KAI0040676.1"/>
    </source>
</evidence>
<protein>
    <submittedName>
        <fullName evidence="1">Uncharacterized protein</fullName>
    </submittedName>
</protein>
<name>A0ACB8R975_9AGAM</name>
<evidence type="ECO:0000313" key="2">
    <source>
        <dbReference type="Proteomes" id="UP000814033"/>
    </source>
</evidence>
<proteinExistence type="predicted"/>
<keyword evidence="2" id="KW-1185">Reference proteome</keyword>